<dbReference type="Proteomes" id="UP001620626">
    <property type="component" value="Unassembled WGS sequence"/>
</dbReference>
<dbReference type="FunFam" id="3.40.50.300:FF:000553">
    <property type="entry name" value="Mitochondrial Rho GTPase"/>
    <property type="match status" value="1"/>
</dbReference>
<dbReference type="PROSITE" id="PS50222">
    <property type="entry name" value="EF_HAND_2"/>
    <property type="match status" value="1"/>
</dbReference>
<dbReference type="GO" id="GO:0046872">
    <property type="term" value="F:metal ion binding"/>
    <property type="evidence" value="ECO:0007669"/>
    <property type="project" value="UniProtKB-KW"/>
</dbReference>
<evidence type="ECO:0000256" key="1">
    <source>
        <dbReference type="ARBA" id="ARBA00004200"/>
    </source>
</evidence>
<dbReference type="PROSITE" id="PS51423">
    <property type="entry name" value="MIRO"/>
    <property type="match status" value="2"/>
</dbReference>
<dbReference type="InterPro" id="IPR011992">
    <property type="entry name" value="EF-hand-dom_pair"/>
</dbReference>
<keyword evidence="5" id="KW-0479">Metal-binding</keyword>
<keyword evidence="10" id="KW-0106">Calcium</keyword>
<dbReference type="CDD" id="cd00051">
    <property type="entry name" value="EFh"/>
    <property type="match status" value="1"/>
</dbReference>
<dbReference type="SUPFAM" id="SSF47473">
    <property type="entry name" value="EF-hand"/>
    <property type="match status" value="1"/>
</dbReference>
<dbReference type="PANTHER" id="PTHR46819:SF1">
    <property type="entry name" value="EF-HAND CALCIUM-BINDING DOMAIN-CONTAINING PROTEIN 7"/>
    <property type="match status" value="1"/>
</dbReference>
<name>A0ABD2JVB2_9BILA</name>
<evidence type="ECO:0000256" key="9">
    <source>
        <dbReference type="ARBA" id="ARBA00022801"/>
    </source>
</evidence>
<keyword evidence="13" id="KW-0342">GTP-binding</keyword>
<dbReference type="InterPro" id="IPR002048">
    <property type="entry name" value="EF_hand_dom"/>
</dbReference>
<dbReference type="Pfam" id="PF08356">
    <property type="entry name" value="EF_assoc_2"/>
    <property type="match status" value="1"/>
</dbReference>
<feature type="region of interest" description="Disordered" evidence="15">
    <location>
        <begin position="1298"/>
        <end position="1333"/>
    </location>
</feature>
<dbReference type="Gene3D" id="3.40.50.300">
    <property type="entry name" value="P-loop containing nucleotide triphosphate hydrolases"/>
    <property type="match status" value="2"/>
</dbReference>
<dbReference type="SMART" id="SM00175">
    <property type="entry name" value="RAB"/>
    <property type="match status" value="1"/>
</dbReference>
<dbReference type="SUPFAM" id="SSF52540">
    <property type="entry name" value="P-loop containing nucleoside triphosphate hydrolases"/>
    <property type="match status" value="2"/>
</dbReference>
<dbReference type="Pfam" id="PF00071">
    <property type="entry name" value="Ras"/>
    <property type="match status" value="1"/>
</dbReference>
<dbReference type="FunFam" id="3.40.50.300:FF:000170">
    <property type="entry name" value="Mitochondrial Rho GTPase"/>
    <property type="match status" value="1"/>
</dbReference>
<evidence type="ECO:0000256" key="3">
    <source>
        <dbReference type="ARBA" id="ARBA00019119"/>
    </source>
</evidence>
<comment type="caution">
    <text evidence="18">The sequence shown here is derived from an EMBL/GenBank/DDBJ whole genome shotgun (WGS) entry which is preliminary data.</text>
</comment>
<evidence type="ECO:0000313" key="19">
    <source>
        <dbReference type="Proteomes" id="UP001620626"/>
    </source>
</evidence>
<dbReference type="InterPro" id="IPR052266">
    <property type="entry name" value="Miro-EF-hand_domain"/>
</dbReference>
<dbReference type="InterPro" id="IPR013566">
    <property type="entry name" value="EF_hand_assoc_1"/>
</dbReference>
<keyword evidence="7" id="KW-0547">Nucleotide-binding</keyword>
<evidence type="ECO:0000256" key="12">
    <source>
        <dbReference type="ARBA" id="ARBA00023128"/>
    </source>
</evidence>
<dbReference type="InterPro" id="IPR020860">
    <property type="entry name" value="MIRO_dom"/>
</dbReference>
<dbReference type="GO" id="GO:0016787">
    <property type="term" value="F:hydrolase activity"/>
    <property type="evidence" value="ECO:0007669"/>
    <property type="project" value="UniProtKB-KW"/>
</dbReference>
<feature type="domain" description="EF-hand" evidence="16">
    <location>
        <begin position="327"/>
        <end position="362"/>
    </location>
</feature>
<keyword evidence="4" id="KW-0812">Transmembrane</keyword>
<comment type="similarity">
    <text evidence="2">Belongs to the mitochondrial Rho GTPase family.</text>
</comment>
<keyword evidence="11" id="KW-1133">Transmembrane helix</keyword>
<evidence type="ECO:0000259" key="16">
    <source>
        <dbReference type="PROSITE" id="PS50222"/>
    </source>
</evidence>
<protein>
    <recommendedName>
        <fullName evidence="3">Mitochondrial Rho GTPase 1</fullName>
    </recommendedName>
</protein>
<dbReference type="PANTHER" id="PTHR46819">
    <property type="entry name" value="EF-HAND CALCIUM-BINDING DOMAIN-CONTAINING PROTEIN 7"/>
    <property type="match status" value="1"/>
</dbReference>
<dbReference type="SMART" id="SM00173">
    <property type="entry name" value="RAS"/>
    <property type="match status" value="1"/>
</dbReference>
<gene>
    <name evidence="18" type="ORF">niasHT_026285</name>
</gene>
<evidence type="ECO:0000256" key="6">
    <source>
        <dbReference type="ARBA" id="ARBA00022737"/>
    </source>
</evidence>
<evidence type="ECO:0000256" key="10">
    <source>
        <dbReference type="ARBA" id="ARBA00022837"/>
    </source>
</evidence>
<reference evidence="18 19" key="1">
    <citation type="submission" date="2024-10" db="EMBL/GenBank/DDBJ databases">
        <authorList>
            <person name="Kim D."/>
        </authorList>
    </citation>
    <scope>NUCLEOTIDE SEQUENCE [LARGE SCALE GENOMIC DNA]</scope>
    <source>
        <strain evidence="18">BH-2024</strain>
    </source>
</reference>
<dbReference type="PROSITE" id="PS51419">
    <property type="entry name" value="RAB"/>
    <property type="match status" value="1"/>
</dbReference>
<keyword evidence="19" id="KW-1185">Reference proteome</keyword>
<evidence type="ECO:0000256" key="15">
    <source>
        <dbReference type="SAM" id="MobiDB-lite"/>
    </source>
</evidence>
<feature type="compositionally biased region" description="Basic and acidic residues" evidence="15">
    <location>
        <begin position="1141"/>
        <end position="1154"/>
    </location>
</feature>
<sequence length="1473" mass="167044">MTANNCQVSSSQFFENVEASTAEAEVRILLVGDSNVGKTSLIDVLVYDRFSDHVPARSGTIQFPREFSEDGVLTQITDYSERVQSDEELRSMIREANAICVVYSVDDRRSEERVTSYWLPLIQETLGGINHNCSVLLVANKSDHQNGGDHIGKMAPIMNDYLEIETVVECSAKITKNVSEIFYYAQKAVIYPFRPLFSVEKRELSIKCQKAITRIFKLCDANNDGLLSDDELKKYQMVSFGVPLTSAAIEDVKKLISDYDTDMVMDNAITLDGFRYLHQMFIQKGRHDTVWTVLKRFGYDLNLQLRQDYLLPKIFIPKGSSVEPSDECLRFIQDLFKKHDEDCDGCLSTIELRSLFSVCPTNPWNDELINSVELNCEGWITNNGYINLWMRNFVLDLSQTMGHLAYLGFNVDYGSQLEALTITQDRKKDIEEKCTKRRVFKCHVIGPRNAGKTVFCRSFVGKNLEDVTRLSKKQLDPYVINSVIMKSEIKHLLIQEIDLDSRDDKLSVLEKSAADVVCLLYDSTDRNSFSYCAELYLRNFRRLKLPCLFVATKFEQYEVEQLYNDQPTEFCKTYQLPKPYYFSEKDVGNQSSEVFSILATMAAYPHLKSLFYVRDSSNLFSIVTSTALVAALQQMGICRWLGRKEEVSLFDNGLRIESSLKILTDDKWQNRYVVCQRRCLSEAPLLGIFKNGGNRERGEHLELFYLQNYIGYEYGFKFKRSNKTLAILIQGQTLIFSFSNVESMVFWKEWLKDVCGRSAMYFVKCHTIPKDNSVIKLNSRSARIHITRYALVIVQEVPPKQRLYLNLEDLSDVECVQNRFAFRALTYPWSTPQSFVFTSDQIPELTAKLQCLLKTKQYLHQGSQASRMPSLKSSSLGQASSSHQQLLFSPSPLYANEGRQTPSPIFASLYANEGRRPHSQSSDEGEAEPPPLKKKSIEEGPYAIPVDLGSERGGELSVEDLLRESDPAQSKEDVQDRAFEDLQFIEGTPAQFLNQQLVSEVTHFSPNAAPPGLVKPTSDSPFLTFAENGHHKIGKSLSRKLKRRLTGSYTKYDGDKSNSISYTRESNESANCGALLPTKSVISMADKAISKQSVGNELVNCRRKDEPFVTSSIRIDSAIQRGSERLKWSQRSSTSNSQRESSVEREEHRSHSEESSLCENAVVILTTQRGIDEANVMVEEENVHLLKSEEEMSMSTATFGGTSQRKGAMNESAMAEENITYSGSFATTVHYVNTPLANSLNELLETTVSEKGISSAMSLQEKNSPLYASCEKFVEADATSLRSLSICSELNARIIQRGGRTRVSGRSNKDKMIRRPSPPSLPPPLPPRKQSSQPCFSKYIPPVFDGDYVDIDAIMEINQSEYINKSMLISSNAGREMPKYQSHNATDYIQVYPNATPELRKTDESLRAPMRRSSSLYDFFVSQQPPVHSLAKKNNEAKYYARNWELFPRSFVSSSSHMICRPKGKEKYDILPN</sequence>
<evidence type="ECO:0000259" key="17">
    <source>
        <dbReference type="PROSITE" id="PS51423"/>
    </source>
</evidence>
<evidence type="ECO:0000256" key="5">
    <source>
        <dbReference type="ARBA" id="ARBA00022723"/>
    </source>
</evidence>
<evidence type="ECO:0000256" key="14">
    <source>
        <dbReference type="ARBA" id="ARBA00023136"/>
    </source>
</evidence>
<feature type="domain" description="Miro" evidence="17">
    <location>
        <begin position="23"/>
        <end position="191"/>
    </location>
</feature>
<dbReference type="Gene3D" id="2.30.29.30">
    <property type="entry name" value="Pleckstrin-homology domain (PH domain)/Phosphotyrosine-binding domain (PTB)"/>
    <property type="match status" value="1"/>
</dbReference>
<dbReference type="SMART" id="SM00174">
    <property type="entry name" value="RHO"/>
    <property type="match status" value="1"/>
</dbReference>
<keyword evidence="9" id="KW-0378">Hydrolase</keyword>
<accession>A0ABD2JVB2</accession>
<feature type="domain" description="Miro" evidence="17">
    <location>
        <begin position="437"/>
        <end position="604"/>
    </location>
</feature>
<keyword evidence="12" id="KW-0496">Mitochondrion</keyword>
<dbReference type="FunFam" id="1.10.238.10:FF:000011">
    <property type="entry name" value="Mitochondrial Rho GTPase"/>
    <property type="match status" value="1"/>
</dbReference>
<evidence type="ECO:0000313" key="18">
    <source>
        <dbReference type="EMBL" id="KAL3094519.1"/>
    </source>
</evidence>
<feature type="compositionally biased region" description="Pro residues" evidence="15">
    <location>
        <begin position="1316"/>
        <end position="1327"/>
    </location>
</feature>
<dbReference type="InterPro" id="IPR001806">
    <property type="entry name" value="Small_GTPase"/>
</dbReference>
<dbReference type="PRINTS" id="PR00449">
    <property type="entry name" value="RASTRNSFRMNG"/>
</dbReference>
<evidence type="ECO:0000256" key="2">
    <source>
        <dbReference type="ARBA" id="ARBA00007981"/>
    </source>
</evidence>
<dbReference type="EMBL" id="JBICBT010000896">
    <property type="protein sequence ID" value="KAL3094519.1"/>
    <property type="molecule type" value="Genomic_DNA"/>
</dbReference>
<evidence type="ECO:0000256" key="8">
    <source>
        <dbReference type="ARBA" id="ARBA00022787"/>
    </source>
</evidence>
<dbReference type="InterPro" id="IPR018247">
    <property type="entry name" value="EF_Hand_1_Ca_BS"/>
</dbReference>
<keyword evidence="8" id="KW-1000">Mitochondrion outer membrane</keyword>
<keyword evidence="6" id="KW-0677">Repeat</keyword>
<organism evidence="18 19">
    <name type="scientific">Heterodera trifolii</name>
    <dbReference type="NCBI Taxonomy" id="157864"/>
    <lineage>
        <taxon>Eukaryota</taxon>
        <taxon>Metazoa</taxon>
        <taxon>Ecdysozoa</taxon>
        <taxon>Nematoda</taxon>
        <taxon>Chromadorea</taxon>
        <taxon>Rhabditida</taxon>
        <taxon>Tylenchina</taxon>
        <taxon>Tylenchomorpha</taxon>
        <taxon>Tylenchoidea</taxon>
        <taxon>Heteroderidae</taxon>
        <taxon>Heteroderinae</taxon>
        <taxon>Heterodera</taxon>
    </lineage>
</organism>
<evidence type="ECO:0000256" key="7">
    <source>
        <dbReference type="ARBA" id="ARBA00022741"/>
    </source>
</evidence>
<dbReference type="InterPro" id="IPR027417">
    <property type="entry name" value="P-loop_NTPase"/>
</dbReference>
<dbReference type="GO" id="GO:0005525">
    <property type="term" value="F:GTP binding"/>
    <property type="evidence" value="ECO:0007669"/>
    <property type="project" value="UniProtKB-KW"/>
</dbReference>
<feature type="region of interest" description="Disordered" evidence="15">
    <location>
        <begin position="1124"/>
        <end position="1156"/>
    </location>
</feature>
<evidence type="ECO:0000256" key="13">
    <source>
        <dbReference type="ARBA" id="ARBA00023134"/>
    </source>
</evidence>
<proteinExistence type="inferred from homology"/>
<dbReference type="PROSITE" id="PS00018">
    <property type="entry name" value="EF_HAND_1"/>
    <property type="match status" value="2"/>
</dbReference>
<comment type="subcellular location">
    <subcellularLocation>
        <location evidence="1">Mitochondrion outer membrane</location>
        <topology evidence="1">Single-pass type IV membrane protein</topology>
    </subcellularLocation>
</comment>
<dbReference type="Pfam" id="PF08355">
    <property type="entry name" value="EF_assoc_1"/>
    <property type="match status" value="1"/>
</dbReference>
<dbReference type="Gene3D" id="1.10.238.10">
    <property type="entry name" value="EF-hand"/>
    <property type="match status" value="2"/>
</dbReference>
<dbReference type="InterPro" id="IPR013567">
    <property type="entry name" value="EF_hand_assoc_2"/>
</dbReference>
<evidence type="ECO:0000256" key="4">
    <source>
        <dbReference type="ARBA" id="ARBA00022692"/>
    </source>
</evidence>
<evidence type="ECO:0000256" key="11">
    <source>
        <dbReference type="ARBA" id="ARBA00022989"/>
    </source>
</evidence>
<dbReference type="GO" id="GO:0005741">
    <property type="term" value="C:mitochondrial outer membrane"/>
    <property type="evidence" value="ECO:0007669"/>
    <property type="project" value="UniProtKB-SubCell"/>
</dbReference>
<feature type="compositionally biased region" description="Low complexity" evidence="15">
    <location>
        <begin position="1129"/>
        <end position="1140"/>
    </location>
</feature>
<dbReference type="InterPro" id="IPR011993">
    <property type="entry name" value="PH-like_dom_sf"/>
</dbReference>
<feature type="region of interest" description="Disordered" evidence="15">
    <location>
        <begin position="913"/>
        <end position="939"/>
    </location>
</feature>
<keyword evidence="14" id="KW-0472">Membrane</keyword>